<keyword evidence="2" id="KW-0472">Membrane</keyword>
<dbReference type="EMBL" id="FOSN01000017">
    <property type="protein sequence ID" value="SFK74717.1"/>
    <property type="molecule type" value="Genomic_DNA"/>
</dbReference>
<dbReference type="PANTHER" id="PTHR32309:SF13">
    <property type="entry name" value="FERRIC ENTEROBACTIN TRANSPORT PROTEIN FEPE"/>
    <property type="match status" value="1"/>
</dbReference>
<accession>A0A1I4C2S1</accession>
<feature type="transmembrane region" description="Helical" evidence="2">
    <location>
        <begin position="53"/>
        <end position="71"/>
    </location>
</feature>
<dbReference type="STRING" id="1612308.SAMN05444581_11779"/>
<feature type="region of interest" description="Disordered" evidence="1">
    <location>
        <begin position="1"/>
        <end position="34"/>
    </location>
</feature>
<feature type="transmembrane region" description="Helical" evidence="2">
    <location>
        <begin position="430"/>
        <end position="450"/>
    </location>
</feature>
<keyword evidence="4" id="KW-1185">Reference proteome</keyword>
<keyword evidence="2" id="KW-1133">Transmembrane helix</keyword>
<organism evidence="3 4">
    <name type="scientific">Methylocapsa palsarum</name>
    <dbReference type="NCBI Taxonomy" id="1612308"/>
    <lineage>
        <taxon>Bacteria</taxon>
        <taxon>Pseudomonadati</taxon>
        <taxon>Pseudomonadota</taxon>
        <taxon>Alphaproteobacteria</taxon>
        <taxon>Hyphomicrobiales</taxon>
        <taxon>Beijerinckiaceae</taxon>
        <taxon>Methylocapsa</taxon>
    </lineage>
</organism>
<dbReference type="PANTHER" id="PTHR32309">
    <property type="entry name" value="TYROSINE-PROTEIN KINASE"/>
    <property type="match status" value="1"/>
</dbReference>
<dbReference type="RefSeq" id="WP_091685543.1">
    <property type="nucleotide sequence ID" value="NZ_FOSN01000017.1"/>
</dbReference>
<dbReference type="GO" id="GO:0005886">
    <property type="term" value="C:plasma membrane"/>
    <property type="evidence" value="ECO:0007669"/>
    <property type="project" value="TreeGrafter"/>
</dbReference>
<dbReference type="InterPro" id="IPR050445">
    <property type="entry name" value="Bact_polysacc_biosynth/exp"/>
</dbReference>
<evidence type="ECO:0000256" key="1">
    <source>
        <dbReference type="SAM" id="MobiDB-lite"/>
    </source>
</evidence>
<dbReference type="Proteomes" id="UP000198755">
    <property type="component" value="Unassembled WGS sequence"/>
</dbReference>
<evidence type="ECO:0000313" key="3">
    <source>
        <dbReference type="EMBL" id="SFK74717.1"/>
    </source>
</evidence>
<dbReference type="AlphaFoldDB" id="A0A1I4C2S1"/>
<keyword evidence="2" id="KW-0812">Transmembrane</keyword>
<proteinExistence type="predicted"/>
<evidence type="ECO:0000313" key="4">
    <source>
        <dbReference type="Proteomes" id="UP000198755"/>
    </source>
</evidence>
<dbReference type="OrthoDB" id="7786248at2"/>
<dbReference type="GO" id="GO:0004713">
    <property type="term" value="F:protein tyrosine kinase activity"/>
    <property type="evidence" value="ECO:0007669"/>
    <property type="project" value="TreeGrafter"/>
</dbReference>
<name>A0A1I4C2S1_9HYPH</name>
<protein>
    <submittedName>
        <fullName evidence="3">Uncharacterized protein involved in exopolysaccharide biosynthesis</fullName>
    </submittedName>
</protein>
<reference evidence="3 4" key="1">
    <citation type="submission" date="2016-10" db="EMBL/GenBank/DDBJ databases">
        <authorList>
            <person name="de Groot N.N."/>
        </authorList>
    </citation>
    <scope>NUCLEOTIDE SEQUENCE [LARGE SCALE GENOMIC DNA]</scope>
    <source>
        <strain evidence="3 4">NE2</strain>
    </source>
</reference>
<evidence type="ECO:0000256" key="2">
    <source>
        <dbReference type="SAM" id="Phobius"/>
    </source>
</evidence>
<sequence length="497" mass="54838">MNDSIRQRGGGRSFGEPLRQRGDFVAEPDSGAPASASSFRLYLAAAVKDRRRIFRNMALVLGIAFAAALASRPTFVAESTLLVLLSPDYSPRAAGDDSKSGASIVVDRDAVLKDEVEILTSPALEKETLKTVGLERVYPDALKPPGLRARMTEWFGTVVRSLFSMAGVQKYPPRAIDPLDLAAAGFAKDLTATADKSGDIIVVTFRHRDPEIAADVVNAQIKAYFDKRTELLRDVQSNLVAEQAKVLRKELDRVSRDYSDYKESNQISDYSNQRLLLLRQQGETSRDLQQAERSIAQSSQRLSVLQKELEQSPQDAGPYRNQIRTRPVVSDTLQVDRNRAQQELQASTARRATDVTQLAQLDAQLKNLDQKEFELERLDGQRKLVSDNYSKVMKALDERMFQEDVMAKKTSNIRVIQPAEVPVAPNNLRLMIVGAGIALSLFAGVATAFLSEALRRGYLTPETLEHHVRAPVLASVPSLRSPPRLIAASESAGPAKS</sequence>
<gene>
    <name evidence="3" type="ORF">SAMN05444581_11779</name>
</gene>